<dbReference type="RefSeq" id="WP_138668150.1">
    <property type="nucleotide sequence ID" value="NZ_VCKY01000075.1"/>
</dbReference>
<dbReference type="Gene3D" id="3.30.750.24">
    <property type="entry name" value="STAS domain"/>
    <property type="match status" value="1"/>
</dbReference>
<dbReference type="SUPFAM" id="SSF52091">
    <property type="entry name" value="SpoIIaa-like"/>
    <property type="match status" value="1"/>
</dbReference>
<accession>A0A5S4FGR6</accession>
<organism evidence="2 3">
    <name type="scientific">Nonomuraea turkmeniaca</name>
    <dbReference type="NCBI Taxonomy" id="103838"/>
    <lineage>
        <taxon>Bacteria</taxon>
        <taxon>Bacillati</taxon>
        <taxon>Actinomycetota</taxon>
        <taxon>Actinomycetes</taxon>
        <taxon>Streptosporangiales</taxon>
        <taxon>Streptosporangiaceae</taxon>
        <taxon>Nonomuraea</taxon>
    </lineage>
</organism>
<gene>
    <name evidence="2" type="ORF">ETD86_22605</name>
</gene>
<dbReference type="Proteomes" id="UP000309128">
    <property type="component" value="Unassembled WGS sequence"/>
</dbReference>
<dbReference type="InterPro" id="IPR002645">
    <property type="entry name" value="STAS_dom"/>
</dbReference>
<evidence type="ECO:0000259" key="1">
    <source>
        <dbReference type="PROSITE" id="PS50801"/>
    </source>
</evidence>
<reference evidence="2 3" key="1">
    <citation type="submission" date="2019-05" db="EMBL/GenBank/DDBJ databases">
        <title>Draft genome sequence of Nonomuraea turkmeniaca DSM 43926.</title>
        <authorList>
            <person name="Saricaoglu S."/>
            <person name="Isik K."/>
        </authorList>
    </citation>
    <scope>NUCLEOTIDE SEQUENCE [LARGE SCALE GENOMIC DNA]</scope>
    <source>
        <strain evidence="2 3">DSM 43926</strain>
    </source>
</reference>
<comment type="caution">
    <text evidence="2">The sequence shown here is derived from an EMBL/GenBank/DDBJ whole genome shotgun (WGS) entry which is preliminary data.</text>
</comment>
<dbReference type="InterPro" id="IPR058548">
    <property type="entry name" value="MlaB-like_STAS"/>
</dbReference>
<dbReference type="OrthoDB" id="3543364at2"/>
<keyword evidence="3" id="KW-1185">Reference proteome</keyword>
<evidence type="ECO:0000313" key="3">
    <source>
        <dbReference type="Proteomes" id="UP000309128"/>
    </source>
</evidence>
<dbReference type="AlphaFoldDB" id="A0A5S4FGR6"/>
<dbReference type="PROSITE" id="PS50801">
    <property type="entry name" value="STAS"/>
    <property type="match status" value="1"/>
</dbReference>
<dbReference type="EMBL" id="VCKY01000075">
    <property type="protein sequence ID" value="TMR17918.1"/>
    <property type="molecule type" value="Genomic_DNA"/>
</dbReference>
<sequence>MGALEERLLYQDEQLKIMVRRSLTAPEAPAVALIGEIDASNSRALAGALASCRQGSYVVVDTGELTFIDVSGLRVLVMPTLPPSQRWIRLHNVTPYQRRLLRMMGWYYEPRAHHLPV</sequence>
<proteinExistence type="predicted"/>
<dbReference type="InterPro" id="IPR036513">
    <property type="entry name" value="STAS_dom_sf"/>
</dbReference>
<protein>
    <submittedName>
        <fullName evidence="2">STAS domain-containing protein</fullName>
    </submittedName>
</protein>
<feature type="domain" description="STAS" evidence="1">
    <location>
        <begin position="31"/>
        <end position="77"/>
    </location>
</feature>
<dbReference type="Pfam" id="PF13466">
    <property type="entry name" value="STAS_2"/>
    <property type="match status" value="1"/>
</dbReference>
<name>A0A5S4FGR6_9ACTN</name>
<dbReference type="CDD" id="cd07043">
    <property type="entry name" value="STAS_anti-anti-sigma_factors"/>
    <property type="match status" value="1"/>
</dbReference>
<evidence type="ECO:0000313" key="2">
    <source>
        <dbReference type="EMBL" id="TMR17918.1"/>
    </source>
</evidence>